<protein>
    <submittedName>
        <fullName evidence="1">Uncharacterized protein</fullName>
    </submittedName>
</protein>
<name>A0A935JZY7_9RHOO</name>
<evidence type="ECO:0000313" key="2">
    <source>
        <dbReference type="Proteomes" id="UP000739411"/>
    </source>
</evidence>
<dbReference type="EMBL" id="JADJMS010000047">
    <property type="protein sequence ID" value="MBK7416918.1"/>
    <property type="molecule type" value="Genomic_DNA"/>
</dbReference>
<reference evidence="1 2" key="1">
    <citation type="submission" date="2020-10" db="EMBL/GenBank/DDBJ databases">
        <title>Connecting structure to function with the recovery of over 1000 high-quality activated sludge metagenome-assembled genomes encoding full-length rRNA genes using long-read sequencing.</title>
        <authorList>
            <person name="Singleton C.M."/>
            <person name="Petriglieri F."/>
            <person name="Kristensen J.M."/>
            <person name="Kirkegaard R.H."/>
            <person name="Michaelsen T.Y."/>
            <person name="Andersen M.H."/>
            <person name="Karst S.M."/>
            <person name="Dueholm M.S."/>
            <person name="Nielsen P.H."/>
            <person name="Albertsen M."/>
        </authorList>
    </citation>
    <scope>NUCLEOTIDE SEQUENCE [LARGE SCALE GENOMIC DNA]</scope>
    <source>
        <strain evidence="1">EsbW_18-Q3-R4-48_BATAC.463</strain>
    </source>
</reference>
<accession>A0A935JZY7</accession>
<dbReference type="AlphaFoldDB" id="A0A935JZY7"/>
<evidence type="ECO:0000313" key="1">
    <source>
        <dbReference type="EMBL" id="MBK7416918.1"/>
    </source>
</evidence>
<comment type="caution">
    <text evidence="1">The sequence shown here is derived from an EMBL/GenBank/DDBJ whole genome shotgun (WGS) entry which is preliminary data.</text>
</comment>
<gene>
    <name evidence="1" type="ORF">IPJ38_19305</name>
</gene>
<organism evidence="1 2">
    <name type="scientific">Candidatus Dechloromonas phosphorivorans</name>
    <dbReference type="NCBI Taxonomy" id="2899244"/>
    <lineage>
        <taxon>Bacteria</taxon>
        <taxon>Pseudomonadati</taxon>
        <taxon>Pseudomonadota</taxon>
        <taxon>Betaproteobacteria</taxon>
        <taxon>Rhodocyclales</taxon>
        <taxon>Azonexaceae</taxon>
        <taxon>Dechloromonas</taxon>
    </lineage>
</organism>
<dbReference type="Proteomes" id="UP000739411">
    <property type="component" value="Unassembled WGS sequence"/>
</dbReference>
<sequence length="66" mass="7275">MHSFARQIRLRTNLNFGRNFRLTVGVEKLINSDPFANAKLTPLAGGLPLHVLVNGKNQAAHGLLRV</sequence>
<proteinExistence type="predicted"/>